<name>C7M541_CAPOD</name>
<evidence type="ECO:0000313" key="1">
    <source>
        <dbReference type="EMBL" id="ACU91741.1"/>
    </source>
</evidence>
<proteinExistence type="predicted"/>
<sequence length="59" mass="6754">MSFAKVSNFDKVENTQLSLFLPPSYFYFVFVYSSSARPTRTVISMNIAKVSNFGNVEIY</sequence>
<dbReference type="STRING" id="521097.Coch_0178"/>
<evidence type="ECO:0000313" key="2">
    <source>
        <dbReference type="Proteomes" id="UP000006650"/>
    </source>
</evidence>
<dbReference type="Proteomes" id="UP000006650">
    <property type="component" value="Chromosome"/>
</dbReference>
<dbReference type="EMBL" id="CP001632">
    <property type="protein sequence ID" value="ACU91741.1"/>
    <property type="molecule type" value="Genomic_DNA"/>
</dbReference>
<protein>
    <submittedName>
        <fullName evidence="1">Uncharacterized protein</fullName>
    </submittedName>
</protein>
<organism evidence="1 2">
    <name type="scientific">Capnocytophaga ochracea (strain ATCC 27872 / DSM 7271 / CCUG 9716 / JCM 12966 / NCTC 12371 / SS31 / VPI 2845)</name>
    <name type="common">Bacteroides ochraceus</name>
    <dbReference type="NCBI Taxonomy" id="521097"/>
    <lineage>
        <taxon>Bacteria</taxon>
        <taxon>Pseudomonadati</taxon>
        <taxon>Bacteroidota</taxon>
        <taxon>Flavobacteriia</taxon>
        <taxon>Flavobacteriales</taxon>
        <taxon>Flavobacteriaceae</taxon>
        <taxon>Capnocytophaga</taxon>
    </lineage>
</organism>
<accession>C7M541</accession>
<dbReference type="HOGENOM" id="CLU_2951775_0_0_10"/>
<dbReference type="KEGG" id="coc:Coch_0178"/>
<gene>
    <name evidence="1" type="ordered locus">Coch_0178</name>
</gene>
<dbReference type="AlphaFoldDB" id="C7M541"/>
<reference evidence="1 2" key="1">
    <citation type="journal article" date="2009" name="Stand. Genomic Sci.">
        <title>Complete genome sequence of Capnocytophaga ochracea type strain (VPI 2845).</title>
        <authorList>
            <person name="Mavrommatis K."/>
            <person name="Gronow S."/>
            <person name="Saunders E."/>
            <person name="Land M."/>
            <person name="Lapidus A."/>
            <person name="Copeland A."/>
            <person name="Glavina Del Rio T."/>
            <person name="Nolan M."/>
            <person name="Lucas S."/>
            <person name="Chen F."/>
            <person name="Tice H."/>
            <person name="Cheng J.F."/>
            <person name="Bruce D."/>
            <person name="Goodwin L."/>
            <person name="Pitluck S."/>
            <person name="Pati A."/>
            <person name="Ivanova N."/>
            <person name="Chen A."/>
            <person name="Palaniappan K."/>
            <person name="Chain P."/>
            <person name="Hauser L."/>
            <person name="Chang Y.J."/>
            <person name="Jeffries C.D."/>
            <person name="Brettin T."/>
            <person name="Detter J.C."/>
            <person name="Han C."/>
            <person name="Bristow J."/>
            <person name="Goker M."/>
            <person name="Rohde M."/>
            <person name="Eisen J.A."/>
            <person name="Markowitz V."/>
            <person name="Kyrpides N.C."/>
            <person name="Klenk H.P."/>
            <person name="Hugenholtz P."/>
        </authorList>
    </citation>
    <scope>NUCLEOTIDE SEQUENCE [LARGE SCALE GENOMIC DNA]</scope>
    <source>
        <strain evidence="2">ATCC 27872 / DSM 7271 / JCM 12966 / VPI 2845</strain>
    </source>
</reference>
<keyword evidence="2" id="KW-1185">Reference proteome</keyword>